<dbReference type="GO" id="GO:0046983">
    <property type="term" value="F:protein dimerization activity"/>
    <property type="evidence" value="ECO:0007669"/>
    <property type="project" value="InterPro"/>
</dbReference>
<evidence type="ECO:0000313" key="9">
    <source>
        <dbReference type="EMBL" id="AAS54688.1"/>
    </source>
</evidence>
<dbReference type="FunFam" id="3.40.1810.10:FF:000013">
    <property type="entry name" value="Transcription factor, MADS-box"/>
    <property type="match status" value="1"/>
</dbReference>
<dbReference type="GO" id="GO:0008301">
    <property type="term" value="F:DNA binding, bending"/>
    <property type="evidence" value="ECO:0007669"/>
    <property type="project" value="UniProtKB-ARBA"/>
</dbReference>
<dbReference type="PRINTS" id="PR00404">
    <property type="entry name" value="MADSDOMAIN"/>
</dbReference>
<accession>Q74ZK2</accession>
<name>Q74ZK2_EREGS</name>
<dbReference type="HOGENOM" id="CLU_022725_0_0_1"/>
<dbReference type="GO" id="GO:0033554">
    <property type="term" value="P:cellular response to stress"/>
    <property type="evidence" value="ECO:0007669"/>
    <property type="project" value="UniProtKB-ARBA"/>
</dbReference>
<feature type="domain" description="MADS-box" evidence="8">
    <location>
        <begin position="1"/>
        <end position="61"/>
    </location>
</feature>
<keyword evidence="5" id="KW-0539">Nucleus</keyword>
<dbReference type="Pfam" id="PF00319">
    <property type="entry name" value="SRF-TF"/>
    <property type="match status" value="1"/>
</dbReference>
<evidence type="ECO:0000256" key="4">
    <source>
        <dbReference type="ARBA" id="ARBA00023163"/>
    </source>
</evidence>
<feature type="region of interest" description="Disordered" evidence="7">
    <location>
        <begin position="492"/>
        <end position="515"/>
    </location>
</feature>
<dbReference type="InterPro" id="IPR036879">
    <property type="entry name" value="TF_MADSbox_sf"/>
</dbReference>
<feature type="compositionally biased region" description="Low complexity" evidence="7">
    <location>
        <begin position="184"/>
        <end position="197"/>
    </location>
</feature>
<evidence type="ECO:0000313" key="10">
    <source>
        <dbReference type="Proteomes" id="UP000000591"/>
    </source>
</evidence>
<protein>
    <submittedName>
        <fullName evidence="9">AGR198Cp</fullName>
    </submittedName>
</protein>
<dbReference type="GO" id="GO:0000981">
    <property type="term" value="F:DNA-binding transcription factor activity, RNA polymerase II-specific"/>
    <property type="evidence" value="ECO:0000318"/>
    <property type="project" value="GO_Central"/>
</dbReference>
<dbReference type="GO" id="GO:0045944">
    <property type="term" value="P:positive regulation of transcription by RNA polymerase II"/>
    <property type="evidence" value="ECO:0000318"/>
    <property type="project" value="GO_Central"/>
</dbReference>
<comment type="subcellular location">
    <subcellularLocation>
        <location evidence="1">Nucleus</location>
    </subcellularLocation>
</comment>
<dbReference type="FunCoup" id="Q74ZK2">
    <property type="interactions" value="663"/>
</dbReference>
<keyword evidence="4" id="KW-0804">Transcription</keyword>
<keyword evidence="10" id="KW-1185">Reference proteome</keyword>
<dbReference type="PROSITE" id="PS50066">
    <property type="entry name" value="MADS_BOX_2"/>
    <property type="match status" value="1"/>
</dbReference>
<dbReference type="OrthoDB" id="1898716at2759"/>
<evidence type="ECO:0000256" key="5">
    <source>
        <dbReference type="ARBA" id="ARBA00023242"/>
    </source>
</evidence>
<dbReference type="SUPFAM" id="SSF55455">
    <property type="entry name" value="SRF-like"/>
    <property type="match status" value="1"/>
</dbReference>
<dbReference type="OMA" id="VQRQFHN"/>
<evidence type="ECO:0000256" key="6">
    <source>
        <dbReference type="ARBA" id="ARBA00025805"/>
    </source>
</evidence>
<dbReference type="GO" id="GO:0005634">
    <property type="term" value="C:nucleus"/>
    <property type="evidence" value="ECO:0007669"/>
    <property type="project" value="UniProtKB-SubCell"/>
</dbReference>
<keyword evidence="2" id="KW-0805">Transcription regulation</keyword>
<proteinExistence type="inferred from homology"/>
<evidence type="ECO:0000256" key="1">
    <source>
        <dbReference type="ARBA" id="ARBA00004123"/>
    </source>
</evidence>
<comment type="similarity">
    <text evidence="6">Belongs to the MEF2 family.</text>
</comment>
<dbReference type="InterPro" id="IPR002100">
    <property type="entry name" value="TF_MADSbox"/>
</dbReference>
<evidence type="ECO:0000259" key="8">
    <source>
        <dbReference type="PROSITE" id="PS50066"/>
    </source>
</evidence>
<keyword evidence="3" id="KW-0238">DNA-binding</keyword>
<feature type="region of interest" description="Disordered" evidence="7">
    <location>
        <begin position="98"/>
        <end position="138"/>
    </location>
</feature>
<feature type="compositionally biased region" description="Low complexity" evidence="7">
    <location>
        <begin position="252"/>
        <end position="265"/>
    </location>
</feature>
<reference evidence="10" key="2">
    <citation type="journal article" date="2013" name="G3 (Bethesda)">
        <title>Genomes of Ashbya fungi isolated from insects reveal four mating-type loci, numerous translocations, lack of transposons, and distinct gene duplications.</title>
        <authorList>
            <person name="Dietrich F.S."/>
            <person name="Voegeli S."/>
            <person name="Kuo S."/>
            <person name="Philippsen P."/>
        </authorList>
    </citation>
    <scope>GENOME REANNOTATION</scope>
    <source>
        <strain evidence="10">ATCC 10895 / CBS 109.51 / FGSC 9923 / NRRL Y-1056</strain>
    </source>
</reference>
<dbReference type="Proteomes" id="UP000000591">
    <property type="component" value="Chromosome VII"/>
</dbReference>
<dbReference type="PANTHER" id="PTHR11945:SF534">
    <property type="entry name" value="MYOCYTE-SPECIFIC ENHANCER FACTOR 2"/>
    <property type="match status" value="1"/>
</dbReference>
<dbReference type="KEGG" id="ago:AGOS_AGR198C"/>
<evidence type="ECO:0000256" key="7">
    <source>
        <dbReference type="SAM" id="MobiDB-lite"/>
    </source>
</evidence>
<evidence type="ECO:0000256" key="3">
    <source>
        <dbReference type="ARBA" id="ARBA00023125"/>
    </source>
</evidence>
<dbReference type="AlphaFoldDB" id="Q74ZK2"/>
<dbReference type="PANTHER" id="PTHR11945">
    <property type="entry name" value="MADS BOX PROTEIN"/>
    <property type="match status" value="1"/>
</dbReference>
<gene>
    <name evidence="9" type="ORF">AGOS_AGR198C</name>
</gene>
<feature type="region of interest" description="Disordered" evidence="7">
    <location>
        <begin position="178"/>
        <end position="348"/>
    </location>
</feature>
<dbReference type="GeneID" id="4623166"/>
<feature type="compositionally biased region" description="Polar residues" evidence="7">
    <location>
        <begin position="322"/>
        <end position="332"/>
    </location>
</feature>
<dbReference type="eggNOG" id="KOG0014">
    <property type="taxonomic scope" value="Eukaryota"/>
</dbReference>
<feature type="compositionally biased region" description="Polar residues" evidence="7">
    <location>
        <begin position="281"/>
        <end position="301"/>
    </location>
</feature>
<sequence length="515" mass="55797">MGRRKIAIEPITQDRNRTVTFIKRKAGLFKKAHELAVLCQVDVSVIILGNNNTFYEFSSVDTEDLLRHYRREDLPHDVKTPADYGKYTKKAKVVLNERRRRKQAKFAGEERAKSEGEEEEEEEERAATPEAKGARADGEPYAKRFKAEAPKFNPLQQHVQRQFHNLYSAAATFIDAQEPEPARQDAPAAAQTAQPAEAPQPPQPQRSQHPSMHPPFQKPFHPYHASGQAPAHDSSGARGALPARREPCLLNAGPAPEPAASPSAPMGTAKQATRPVLRVQIPTSNSTGSIKSQPSSHSSNDTIDHPKQSQFTKNGQLELPNPSGSRNDTPMSATAPGVPGSPLVAERPRNMDPMQSVGTGLLYNALPSAIAGSPSIQQYFATPLQPVAGAPNIITASQNAPFQAIQRQLQSVRRPGQNEPCGGPMSGTLPSKYVNDLMVASPNGSMAMFQEWPFNRPAPNASAAAANPLPSALNNNGSSGLTPYINGNAQTPLGARYFNFPNDTQSEEKPSEEKS</sequence>
<dbReference type="InParanoid" id="Q74ZK2"/>
<dbReference type="RefSeq" id="NP_986864.1">
    <property type="nucleotide sequence ID" value="NM_211926.1"/>
</dbReference>
<dbReference type="EMBL" id="AE016820">
    <property type="protein sequence ID" value="AAS54688.1"/>
    <property type="molecule type" value="Genomic_DNA"/>
</dbReference>
<dbReference type="SMART" id="SM00432">
    <property type="entry name" value="MADS"/>
    <property type="match status" value="1"/>
</dbReference>
<reference evidence="9 10" key="1">
    <citation type="journal article" date="2004" name="Science">
        <title>The Ashbya gossypii genome as a tool for mapping the ancient Saccharomyces cerevisiae genome.</title>
        <authorList>
            <person name="Dietrich F.S."/>
            <person name="Voegeli S."/>
            <person name="Brachat S."/>
            <person name="Lerch A."/>
            <person name="Gates K."/>
            <person name="Steiner S."/>
            <person name="Mohr C."/>
            <person name="Pohlmann R."/>
            <person name="Luedi P."/>
            <person name="Choi S."/>
            <person name="Wing R.A."/>
            <person name="Flavier A."/>
            <person name="Gaffney T.D."/>
            <person name="Philippsen P."/>
        </authorList>
    </citation>
    <scope>NUCLEOTIDE SEQUENCE [LARGE SCALE GENOMIC DNA]</scope>
    <source>
        <strain evidence="10">ATCC 10895 / CBS 109.51 / FGSC 9923 / NRRL Y-1056</strain>
    </source>
</reference>
<dbReference type="GO" id="GO:0000978">
    <property type="term" value="F:RNA polymerase II cis-regulatory region sequence-specific DNA binding"/>
    <property type="evidence" value="ECO:0000318"/>
    <property type="project" value="GO_Central"/>
</dbReference>
<dbReference type="STRING" id="284811.Q74ZK2"/>
<organism evidence="9 10">
    <name type="scientific">Eremothecium gossypii (strain ATCC 10895 / CBS 109.51 / FGSC 9923 / NRRL Y-1056)</name>
    <name type="common">Yeast</name>
    <name type="synonym">Ashbya gossypii</name>
    <dbReference type="NCBI Taxonomy" id="284811"/>
    <lineage>
        <taxon>Eukaryota</taxon>
        <taxon>Fungi</taxon>
        <taxon>Dikarya</taxon>
        <taxon>Ascomycota</taxon>
        <taxon>Saccharomycotina</taxon>
        <taxon>Saccharomycetes</taxon>
        <taxon>Saccharomycetales</taxon>
        <taxon>Saccharomycetaceae</taxon>
        <taxon>Eremothecium</taxon>
    </lineage>
</organism>
<dbReference type="Gene3D" id="3.40.1810.10">
    <property type="entry name" value="Transcription factor, MADS-box"/>
    <property type="match status" value="1"/>
</dbReference>
<feature type="compositionally biased region" description="Basic and acidic residues" evidence="7">
    <location>
        <begin position="506"/>
        <end position="515"/>
    </location>
</feature>
<evidence type="ECO:0000256" key="2">
    <source>
        <dbReference type="ARBA" id="ARBA00023015"/>
    </source>
</evidence>